<sequence>MKNYLSIRDLSLSFGEKKILKEISFDVQKGEFVTLLGPSGCGKSTLLRCIAGLEQPQQGALELDGQAIQQRPTKERDIGFVFQHYALFPTMTVFENVSFGLKARKMDKGTMNQRVFKLLDLVQLTDFADTYVQRLSGGQKQRVALARALATEPKILLLDEPLSALDAKIRKQLQKDLRHIQKELNMTMIFVTHDQEEAMLISDRVFVLEAGEIVQASSPFELYTSPESPFVAEFIGNNICFDWEELDEYTPVFSGMGNRHLYYIRPELISTKAIKGTFRIPVKLKNVITLGNIRRYRFETNRGKEIFVDRLNDWHEIPETNYLYIDAEDMIVVDVPRVINE</sequence>
<dbReference type="PANTHER" id="PTHR42781:SF4">
    <property type="entry name" value="SPERMIDINE_PUTRESCINE IMPORT ATP-BINDING PROTEIN POTA"/>
    <property type="match status" value="1"/>
</dbReference>
<feature type="domain" description="ABC transporter" evidence="6">
    <location>
        <begin position="5"/>
        <end position="235"/>
    </location>
</feature>
<dbReference type="GO" id="GO:0017004">
    <property type="term" value="P:cytochrome complex assembly"/>
    <property type="evidence" value="ECO:0007669"/>
    <property type="project" value="UniProtKB-KW"/>
</dbReference>
<keyword evidence="8" id="KW-1185">Reference proteome</keyword>
<organism evidence="7 8">
    <name type="scientific">Enterococcus saccharolyticus subsp. saccharolyticus ATCC 43076</name>
    <dbReference type="NCBI Taxonomy" id="1139996"/>
    <lineage>
        <taxon>Bacteria</taxon>
        <taxon>Bacillati</taxon>
        <taxon>Bacillota</taxon>
        <taxon>Bacilli</taxon>
        <taxon>Lactobacillales</taxon>
        <taxon>Enterococcaceae</taxon>
        <taxon>Enterococcus</taxon>
    </lineage>
</organism>
<keyword evidence="2" id="KW-0547">Nucleotide-binding</keyword>
<dbReference type="InterPro" id="IPR027417">
    <property type="entry name" value="P-loop_NTPase"/>
</dbReference>
<keyword evidence="3" id="KW-0201">Cytochrome c-type biogenesis</keyword>
<dbReference type="InterPro" id="IPR003439">
    <property type="entry name" value="ABC_transporter-like_ATP-bd"/>
</dbReference>
<dbReference type="NCBIfam" id="TIGR01189">
    <property type="entry name" value="ccmA"/>
    <property type="match status" value="1"/>
</dbReference>
<keyword evidence="1" id="KW-0813">Transport</keyword>
<dbReference type="GO" id="GO:0015418">
    <property type="term" value="F:ABC-type quaternary ammonium compound transporting activity"/>
    <property type="evidence" value="ECO:0007669"/>
    <property type="project" value="UniProtKB-EC"/>
</dbReference>
<evidence type="ECO:0000256" key="3">
    <source>
        <dbReference type="ARBA" id="ARBA00022748"/>
    </source>
</evidence>
<protein>
    <recommendedName>
        <fullName evidence="5">ABC-type quaternary amine transporter</fullName>
        <ecNumber evidence="5">7.6.2.9</ecNumber>
    </recommendedName>
</protein>
<dbReference type="Pfam" id="PF00005">
    <property type="entry name" value="ABC_tran"/>
    <property type="match status" value="1"/>
</dbReference>
<evidence type="ECO:0000256" key="5">
    <source>
        <dbReference type="ARBA" id="ARBA00066388"/>
    </source>
</evidence>
<dbReference type="RefSeq" id="WP_016173933.1">
    <property type="nucleotide sequence ID" value="NZ_KE136389.1"/>
</dbReference>
<dbReference type="Gene3D" id="3.40.50.300">
    <property type="entry name" value="P-loop containing nucleotide triphosphate hydrolases"/>
    <property type="match status" value="1"/>
</dbReference>
<dbReference type="EMBL" id="AHYT01000001">
    <property type="protein sequence ID" value="EOT30418.1"/>
    <property type="molecule type" value="Genomic_DNA"/>
</dbReference>
<dbReference type="PROSITE" id="PS50893">
    <property type="entry name" value="ABC_TRANSPORTER_2"/>
    <property type="match status" value="1"/>
</dbReference>
<dbReference type="InterPro" id="IPR003593">
    <property type="entry name" value="AAA+_ATPase"/>
</dbReference>
<evidence type="ECO:0000259" key="6">
    <source>
        <dbReference type="PROSITE" id="PS50893"/>
    </source>
</evidence>
<dbReference type="SMART" id="SM00382">
    <property type="entry name" value="AAA"/>
    <property type="match status" value="1"/>
</dbReference>
<dbReference type="PANTHER" id="PTHR42781">
    <property type="entry name" value="SPERMIDINE/PUTRESCINE IMPORT ATP-BINDING PROTEIN POTA"/>
    <property type="match status" value="1"/>
</dbReference>
<dbReference type="GO" id="GO:0005524">
    <property type="term" value="F:ATP binding"/>
    <property type="evidence" value="ECO:0007669"/>
    <property type="project" value="UniProtKB-KW"/>
</dbReference>
<dbReference type="InterPro" id="IPR005895">
    <property type="entry name" value="ABC_transptr_haem_export_CcmA"/>
</dbReference>
<evidence type="ECO:0000256" key="2">
    <source>
        <dbReference type="ARBA" id="ARBA00022741"/>
    </source>
</evidence>
<proteinExistence type="predicted"/>
<reference evidence="7 8" key="1">
    <citation type="submission" date="2013-03" db="EMBL/GenBank/DDBJ databases">
        <title>The Genome Sequence of Enterococcus saccharolyticus ATCC_43076 (Illumina only assembly).</title>
        <authorList>
            <consortium name="The Broad Institute Genomics Platform"/>
            <consortium name="The Broad Institute Genome Sequencing Center for Infectious Disease"/>
            <person name="Earl A."/>
            <person name="Russ C."/>
            <person name="Gilmore M."/>
            <person name="Surin D."/>
            <person name="Walker B."/>
            <person name="Young S."/>
            <person name="Zeng Q."/>
            <person name="Gargeya S."/>
            <person name="Fitzgerald M."/>
            <person name="Haas B."/>
            <person name="Abouelleil A."/>
            <person name="Allen A.W."/>
            <person name="Alvarado L."/>
            <person name="Arachchi H.M."/>
            <person name="Berlin A.M."/>
            <person name="Chapman S.B."/>
            <person name="Gainer-Dewar J."/>
            <person name="Goldberg J."/>
            <person name="Griggs A."/>
            <person name="Gujja S."/>
            <person name="Hansen M."/>
            <person name="Howarth C."/>
            <person name="Imamovic A."/>
            <person name="Ireland A."/>
            <person name="Larimer J."/>
            <person name="McCowan C."/>
            <person name="Murphy C."/>
            <person name="Pearson M."/>
            <person name="Poon T.W."/>
            <person name="Priest M."/>
            <person name="Roberts A."/>
            <person name="Saif S."/>
            <person name="Shea T."/>
            <person name="Sisk P."/>
            <person name="Sykes S."/>
            <person name="Wortman J."/>
            <person name="Nusbaum C."/>
            <person name="Birren B."/>
        </authorList>
    </citation>
    <scope>NUCLEOTIDE SEQUENCE [LARGE SCALE GENOMIC DNA]</scope>
    <source>
        <strain evidence="7 8">ATCC 43076</strain>
    </source>
</reference>
<dbReference type="PROSITE" id="PS00211">
    <property type="entry name" value="ABC_TRANSPORTER_1"/>
    <property type="match status" value="1"/>
</dbReference>
<accession>S0JR71</accession>
<dbReference type="InterPro" id="IPR050093">
    <property type="entry name" value="ABC_SmlMolc_Importer"/>
</dbReference>
<evidence type="ECO:0000256" key="1">
    <source>
        <dbReference type="ARBA" id="ARBA00022448"/>
    </source>
</evidence>
<evidence type="ECO:0000256" key="4">
    <source>
        <dbReference type="ARBA" id="ARBA00022840"/>
    </source>
</evidence>
<dbReference type="InterPro" id="IPR017871">
    <property type="entry name" value="ABC_transporter-like_CS"/>
</dbReference>
<dbReference type="SUPFAM" id="SSF50331">
    <property type="entry name" value="MOP-like"/>
    <property type="match status" value="1"/>
</dbReference>
<keyword evidence="4 7" id="KW-0067">ATP-binding</keyword>
<dbReference type="SUPFAM" id="SSF52540">
    <property type="entry name" value="P-loop containing nucleoside triphosphate hydrolases"/>
    <property type="match status" value="1"/>
</dbReference>
<dbReference type="HOGENOM" id="CLU_000604_1_1_9"/>
<dbReference type="PATRIC" id="fig|1139996.3.peg.112"/>
<evidence type="ECO:0000313" key="8">
    <source>
        <dbReference type="Proteomes" id="UP000014136"/>
    </source>
</evidence>
<dbReference type="AlphaFoldDB" id="S0JR71"/>
<dbReference type="eggNOG" id="COG3842">
    <property type="taxonomic scope" value="Bacteria"/>
</dbReference>
<dbReference type="FunFam" id="3.40.50.300:FF:000425">
    <property type="entry name" value="Probable ABC transporter, ATP-binding subunit"/>
    <property type="match status" value="1"/>
</dbReference>
<gene>
    <name evidence="7" type="ORF">OMQ_00121</name>
</gene>
<dbReference type="GO" id="GO:0016887">
    <property type="term" value="F:ATP hydrolysis activity"/>
    <property type="evidence" value="ECO:0007669"/>
    <property type="project" value="InterPro"/>
</dbReference>
<dbReference type="STRING" id="41997.RV16_GL002292"/>
<dbReference type="OrthoDB" id="9790614at2"/>
<dbReference type="InterPro" id="IPR008995">
    <property type="entry name" value="Mo/tungstate-bd_C_term_dom"/>
</dbReference>
<comment type="caution">
    <text evidence="7">The sequence shown here is derived from an EMBL/GenBank/DDBJ whole genome shotgun (WGS) entry which is preliminary data.</text>
</comment>
<name>S0JR71_9ENTE</name>
<dbReference type="EC" id="7.6.2.9" evidence="5"/>
<dbReference type="Proteomes" id="UP000014136">
    <property type="component" value="Unassembled WGS sequence"/>
</dbReference>
<evidence type="ECO:0000313" key="7">
    <source>
        <dbReference type="EMBL" id="EOT30418.1"/>
    </source>
</evidence>